<organism evidence="1">
    <name type="scientific">viral metagenome</name>
    <dbReference type="NCBI Taxonomy" id="1070528"/>
    <lineage>
        <taxon>unclassified sequences</taxon>
        <taxon>metagenomes</taxon>
        <taxon>organismal metagenomes</taxon>
    </lineage>
</organism>
<reference evidence="1" key="1">
    <citation type="submission" date="2020-03" db="EMBL/GenBank/DDBJ databases">
        <title>The deep terrestrial virosphere.</title>
        <authorList>
            <person name="Holmfeldt K."/>
            <person name="Nilsson E."/>
            <person name="Simone D."/>
            <person name="Lopez-Fernandez M."/>
            <person name="Wu X."/>
            <person name="de Brujin I."/>
            <person name="Lundin D."/>
            <person name="Andersson A."/>
            <person name="Bertilsson S."/>
            <person name="Dopson M."/>
        </authorList>
    </citation>
    <scope>NUCLEOTIDE SEQUENCE</scope>
    <source>
        <strain evidence="1">MM171A01436</strain>
    </source>
</reference>
<gene>
    <name evidence="1" type="ORF">MM171A01436_0012</name>
</gene>
<sequence length="326" mass="35048">MVDSLKLFLFKLQATEGTPETSLVGIDLLECEAGSKIEPDIAITEIALVGGGYTQDAAVVGRQKANVTLICPIRNFGAKDSLEEPDWGIVLECSKFRKYENNGYYWYEPSNTVTQDGTCWEYSGALGSSLSVVKKVGNLKFNPKFTFDFAGDTIGRVEFTGVGRDTGAPVNATQPAVEKNRTAVTPLRSATLTINGDADYRCLNLEIDFNQEVEASTLPSDSTGVGKSYVTTRKAKFTCKVYRDVTGTTDPPADLLALTSGTLSLVYGGSNNIRVVCGYSQITKVAPSEENGVQTYDIEGQLNRNDFKIGVLGAMSSSSSSSSSSY</sequence>
<name>A0A6M3M1I4_9ZZZZ</name>
<dbReference type="InterPro" id="IPR044000">
    <property type="entry name" value="Phage_tube_2"/>
</dbReference>
<dbReference type="Pfam" id="PF18906">
    <property type="entry name" value="Phage_tube_2"/>
    <property type="match status" value="1"/>
</dbReference>
<proteinExistence type="predicted"/>
<dbReference type="EMBL" id="MT143619">
    <property type="protein sequence ID" value="QJA98955.1"/>
    <property type="molecule type" value="Genomic_DNA"/>
</dbReference>
<protein>
    <recommendedName>
        <fullName evidence="2">Tail protein</fullName>
    </recommendedName>
</protein>
<accession>A0A6M3M1I4</accession>
<evidence type="ECO:0008006" key="2">
    <source>
        <dbReference type="Google" id="ProtNLM"/>
    </source>
</evidence>
<dbReference type="AlphaFoldDB" id="A0A6M3M1I4"/>
<evidence type="ECO:0000313" key="1">
    <source>
        <dbReference type="EMBL" id="QJA98955.1"/>
    </source>
</evidence>